<dbReference type="Proteomes" id="UP000256774">
    <property type="component" value="Unassembled WGS sequence"/>
</dbReference>
<dbReference type="CDD" id="cd00293">
    <property type="entry name" value="USP-like"/>
    <property type="match status" value="2"/>
</dbReference>
<dbReference type="RefSeq" id="WP_116208573.1">
    <property type="nucleotide sequence ID" value="NZ_QUNR01000003.1"/>
</dbReference>
<keyword evidence="4" id="KW-1185">Reference proteome</keyword>
<dbReference type="PANTHER" id="PTHR46268:SF15">
    <property type="entry name" value="UNIVERSAL STRESS PROTEIN HP_0031"/>
    <property type="match status" value="1"/>
</dbReference>
<dbReference type="EMBL" id="QUNR01000003">
    <property type="protein sequence ID" value="REH37693.1"/>
    <property type="molecule type" value="Genomic_DNA"/>
</dbReference>
<evidence type="ECO:0000256" key="1">
    <source>
        <dbReference type="ARBA" id="ARBA00008791"/>
    </source>
</evidence>
<name>A0A3E0H4C6_9GAMM</name>
<dbReference type="InterPro" id="IPR006016">
    <property type="entry name" value="UspA"/>
</dbReference>
<dbReference type="Gene3D" id="3.40.50.12370">
    <property type="match status" value="1"/>
</dbReference>
<sequence>MPEFIACIDGSPATAAVCDAAAWAVASQPEPAVTLLHVLDHTHYPVVSDFSGSIGLGSREHLLVALAELDEQRSKLALEQGEALLADAKTRLQARGINATARQRHGDLLECILELSETMSLLIMGRHGDLSAHQHRHIGSHVENVIRALHRPILIAPDDFAPPKTGVLLAYDGSASSRQAVQFLMHNPLFAGLPVHLLMIGADTLDAQAQLQWAQTQLLKAGIDTSVAIRPGDVSRGILAYQADHGLDAVVMGAYGHSRLRQFFVGSTTTALLRHCQSPLLLLR</sequence>
<evidence type="ECO:0000313" key="4">
    <source>
        <dbReference type="Proteomes" id="UP000256774"/>
    </source>
</evidence>
<reference evidence="3 4" key="1">
    <citation type="submission" date="2018-08" db="EMBL/GenBank/DDBJ databases">
        <title>Genomic Encyclopedia of Type Strains, Phase IV (KMG-IV): sequencing the most valuable type-strain genomes for metagenomic binning, comparative biology and taxonomic classification.</title>
        <authorList>
            <person name="Goeker M."/>
        </authorList>
    </citation>
    <scope>NUCLEOTIDE SEQUENCE [LARGE SCALE GENOMIC DNA]</scope>
    <source>
        <strain evidence="3 4">DSM 26022</strain>
    </source>
</reference>
<accession>A0A3E0H4C6</accession>
<dbReference type="SUPFAM" id="SSF52402">
    <property type="entry name" value="Adenine nucleotide alpha hydrolases-like"/>
    <property type="match status" value="2"/>
</dbReference>
<dbReference type="OrthoDB" id="9804721at2"/>
<dbReference type="Pfam" id="PF00582">
    <property type="entry name" value="Usp"/>
    <property type="match status" value="2"/>
</dbReference>
<dbReference type="PRINTS" id="PR01438">
    <property type="entry name" value="UNVRSLSTRESS"/>
</dbReference>
<comment type="similarity">
    <text evidence="1">Belongs to the universal stress protein A family.</text>
</comment>
<feature type="domain" description="UspA" evidence="2">
    <location>
        <begin position="167"/>
        <end position="284"/>
    </location>
</feature>
<protein>
    <submittedName>
        <fullName evidence="3">Nucleotide-binding universal stress UspA family protein</fullName>
    </submittedName>
</protein>
<evidence type="ECO:0000259" key="2">
    <source>
        <dbReference type="Pfam" id="PF00582"/>
    </source>
</evidence>
<dbReference type="PANTHER" id="PTHR46268">
    <property type="entry name" value="STRESS RESPONSE PROTEIN NHAX"/>
    <property type="match status" value="1"/>
</dbReference>
<dbReference type="InterPro" id="IPR006015">
    <property type="entry name" value="Universal_stress_UspA"/>
</dbReference>
<feature type="domain" description="UspA" evidence="2">
    <location>
        <begin position="6"/>
        <end position="156"/>
    </location>
</feature>
<comment type="caution">
    <text evidence="3">The sequence shown here is derived from an EMBL/GenBank/DDBJ whole genome shotgun (WGS) entry which is preliminary data.</text>
</comment>
<gene>
    <name evidence="3" type="ORF">DFR26_1472</name>
</gene>
<dbReference type="AlphaFoldDB" id="A0A3E0H4C6"/>
<evidence type="ECO:0000313" key="3">
    <source>
        <dbReference type="EMBL" id="REH37693.1"/>
    </source>
</evidence>
<organism evidence="3 4">
    <name type="scientific">Paraperlucidibaca baekdonensis</name>
    <dbReference type="NCBI Taxonomy" id="748120"/>
    <lineage>
        <taxon>Bacteria</taxon>
        <taxon>Pseudomonadati</taxon>
        <taxon>Pseudomonadota</taxon>
        <taxon>Gammaproteobacteria</taxon>
        <taxon>Moraxellales</taxon>
        <taxon>Moraxellaceae</taxon>
        <taxon>Paraperlucidibaca</taxon>
    </lineage>
</organism>
<proteinExistence type="inferred from homology"/>